<evidence type="ECO:0000259" key="4">
    <source>
        <dbReference type="Pfam" id="PF00171"/>
    </source>
</evidence>
<dbReference type="InterPro" id="IPR016161">
    <property type="entry name" value="Ald_DH/histidinol_DH"/>
</dbReference>
<dbReference type="PANTHER" id="PTHR42986">
    <property type="entry name" value="BENZALDEHYDE DEHYDROGENASE YFMT"/>
    <property type="match status" value="1"/>
</dbReference>
<dbReference type="PANTHER" id="PTHR42986:SF1">
    <property type="entry name" value="BENZALDEHYDE DEHYDROGENASE YFMT"/>
    <property type="match status" value="1"/>
</dbReference>
<name>A0ABY6FUR5_9MICC</name>
<dbReference type="InterPro" id="IPR016162">
    <property type="entry name" value="Ald_DH_N"/>
</dbReference>
<proteinExistence type="inferred from homology"/>
<accession>A0ABY6FUR5</accession>
<protein>
    <submittedName>
        <fullName evidence="5">Aldehyde dehydrogenase family protein</fullName>
    </submittedName>
</protein>
<evidence type="ECO:0000256" key="1">
    <source>
        <dbReference type="ARBA" id="ARBA00009986"/>
    </source>
</evidence>
<dbReference type="PROSITE" id="PS00070">
    <property type="entry name" value="ALDEHYDE_DEHYDR_CYS"/>
    <property type="match status" value="1"/>
</dbReference>
<sequence>MTAANPAASGWIPAKQFIAGEWRQGRSEKTLPDINPFTGEELLGLQLASIEDLNDAYDSARDAQTEWAAAPPAERRRVLERAAEILDERRDEIAAWLAAESGSTVVKANIEIDSAIGITREAASYPHRVHGQILDSDIPGKEDRVYRDPLGVVGVISPWNFPLHLSQRSVAPALALGNAVVLKPASDTPVTGGLLIGKVFEEAGLPAGVLSVVAGAGSEIGDAFVEHPVPSLISFTGSTAVGKNVGALAASGEHLKHTALELGGNGPFVVLADADVDQAVRAAVMGKFLHQGQICMAINRIIVEDAVHDEFVEKFTQHVRSLPAGDPTDPKTVIGPIINAKQLEGLEGKISTAKDEGAKAVLQGSTDGQVLSPWVFTGVTPEMELAREEIFGPLAGIQRARDAEHALELANTTPQGLSGAVFTESAEAGLKFARRLQVGMAHVNDMPVHDEPHVAFGGVKNSGLGRFNGSWAIDEFTKDQTLTLQHEPRQYPF</sequence>
<comment type="similarity">
    <text evidence="1">Belongs to the aldehyde dehydrogenase family.</text>
</comment>
<dbReference type="InterPro" id="IPR016163">
    <property type="entry name" value="Ald_DH_C"/>
</dbReference>
<evidence type="ECO:0000313" key="5">
    <source>
        <dbReference type="EMBL" id="UYB36527.1"/>
    </source>
</evidence>
<dbReference type="EMBL" id="CP106856">
    <property type="protein sequence ID" value="UYB36527.1"/>
    <property type="molecule type" value="Genomic_DNA"/>
</dbReference>
<evidence type="ECO:0000256" key="3">
    <source>
        <dbReference type="ARBA" id="ARBA00023027"/>
    </source>
</evidence>
<dbReference type="RefSeq" id="WP_263128200.1">
    <property type="nucleotide sequence ID" value="NZ_CP106856.1"/>
</dbReference>
<dbReference type="Pfam" id="PF00171">
    <property type="entry name" value="Aldedh"/>
    <property type="match status" value="1"/>
</dbReference>
<reference evidence="5" key="1">
    <citation type="submission" date="2022-09" db="EMBL/GenBank/DDBJ databases">
        <authorList>
            <person name="Li D."/>
            <person name="Cheng J."/>
            <person name="Li Y."/>
        </authorList>
    </citation>
    <scope>NUCLEOTIDE SEQUENCE</scope>
    <source>
        <strain evidence="5">DL</strain>
    </source>
</reference>
<dbReference type="Gene3D" id="3.40.309.10">
    <property type="entry name" value="Aldehyde Dehydrogenase, Chain A, domain 2"/>
    <property type="match status" value="1"/>
</dbReference>
<gene>
    <name evidence="5" type="ORF">N9A08_02235</name>
</gene>
<dbReference type="CDD" id="cd07151">
    <property type="entry name" value="ALDH_HBenzADH"/>
    <property type="match status" value="1"/>
</dbReference>
<evidence type="ECO:0000313" key="6">
    <source>
        <dbReference type="Proteomes" id="UP001063368"/>
    </source>
</evidence>
<keyword evidence="2" id="KW-0560">Oxidoreductase</keyword>
<organism evidence="5 6">
    <name type="scientific">Arthrobacter koreensis</name>
    <dbReference type="NCBI Taxonomy" id="199136"/>
    <lineage>
        <taxon>Bacteria</taxon>
        <taxon>Bacillati</taxon>
        <taxon>Actinomycetota</taxon>
        <taxon>Actinomycetes</taxon>
        <taxon>Micrococcales</taxon>
        <taxon>Micrococcaceae</taxon>
        <taxon>Arthrobacter</taxon>
    </lineage>
</organism>
<feature type="domain" description="Aldehyde dehydrogenase" evidence="4">
    <location>
        <begin position="22"/>
        <end position="481"/>
    </location>
</feature>
<dbReference type="SUPFAM" id="SSF53720">
    <property type="entry name" value="ALDH-like"/>
    <property type="match status" value="1"/>
</dbReference>
<keyword evidence="6" id="KW-1185">Reference proteome</keyword>
<dbReference type="Gene3D" id="3.40.605.10">
    <property type="entry name" value="Aldehyde Dehydrogenase, Chain A, domain 1"/>
    <property type="match status" value="1"/>
</dbReference>
<keyword evidence="3" id="KW-0520">NAD</keyword>
<dbReference type="InterPro" id="IPR016160">
    <property type="entry name" value="Ald_DH_CS_CYS"/>
</dbReference>
<dbReference type="InterPro" id="IPR015590">
    <property type="entry name" value="Aldehyde_DH_dom"/>
</dbReference>
<dbReference type="Proteomes" id="UP001063368">
    <property type="component" value="Chromosome"/>
</dbReference>
<evidence type="ECO:0000256" key="2">
    <source>
        <dbReference type="ARBA" id="ARBA00023002"/>
    </source>
</evidence>